<dbReference type="Proteomes" id="UP000248021">
    <property type="component" value="Unassembled WGS sequence"/>
</dbReference>
<reference evidence="1 2" key="1">
    <citation type="submission" date="2018-05" db="EMBL/GenBank/DDBJ databases">
        <title>Genomic Encyclopedia of Type Strains, Phase IV (KMG-IV): sequencing the most valuable type-strain genomes for metagenomic binning, comparative biology and taxonomic classification.</title>
        <authorList>
            <person name="Goeker M."/>
        </authorList>
    </citation>
    <scope>NUCLEOTIDE SEQUENCE [LARGE SCALE GENOMIC DNA]</scope>
    <source>
        <strain evidence="1 2">DSM 6462</strain>
    </source>
</reference>
<sequence>MNTRSEMKAHRTVPPRLSVVFMGSGLGPFGPPRNDTVVPYKIGMLQRPGFGHRMS</sequence>
<organism evidence="1 2">
    <name type="scientific">Chelatococcus asaccharovorans</name>
    <dbReference type="NCBI Taxonomy" id="28210"/>
    <lineage>
        <taxon>Bacteria</taxon>
        <taxon>Pseudomonadati</taxon>
        <taxon>Pseudomonadota</taxon>
        <taxon>Alphaproteobacteria</taxon>
        <taxon>Hyphomicrobiales</taxon>
        <taxon>Chelatococcaceae</taxon>
        <taxon>Chelatococcus</taxon>
    </lineage>
</organism>
<keyword evidence="2" id="KW-1185">Reference proteome</keyword>
<evidence type="ECO:0000313" key="1">
    <source>
        <dbReference type="EMBL" id="PXW60226.1"/>
    </source>
</evidence>
<comment type="caution">
    <text evidence="1">The sequence shown here is derived from an EMBL/GenBank/DDBJ whole genome shotgun (WGS) entry which is preliminary data.</text>
</comment>
<dbReference type="EMBL" id="QJJK01000004">
    <property type="protein sequence ID" value="PXW60226.1"/>
    <property type="molecule type" value="Genomic_DNA"/>
</dbReference>
<accession>A0A2V3U8T8</accession>
<proteinExistence type="predicted"/>
<dbReference type="AlphaFoldDB" id="A0A2V3U8T8"/>
<protein>
    <submittedName>
        <fullName evidence="1">Uncharacterized protein</fullName>
    </submittedName>
</protein>
<name>A0A2V3U8T8_9HYPH</name>
<evidence type="ECO:0000313" key="2">
    <source>
        <dbReference type="Proteomes" id="UP000248021"/>
    </source>
</evidence>
<gene>
    <name evidence="1" type="ORF">C7450_104278</name>
</gene>